<organism evidence="1 2">
    <name type="scientific">Panagrolaimus sp. ES5</name>
    <dbReference type="NCBI Taxonomy" id="591445"/>
    <lineage>
        <taxon>Eukaryota</taxon>
        <taxon>Metazoa</taxon>
        <taxon>Ecdysozoa</taxon>
        <taxon>Nematoda</taxon>
        <taxon>Chromadorea</taxon>
        <taxon>Rhabditida</taxon>
        <taxon>Tylenchina</taxon>
        <taxon>Panagrolaimomorpha</taxon>
        <taxon>Panagrolaimoidea</taxon>
        <taxon>Panagrolaimidae</taxon>
        <taxon>Panagrolaimus</taxon>
    </lineage>
</organism>
<sequence>MNAEMLIVFFVAAIFLQLQQNVYGFNENRIVNGSVAPDGEFEFLPKMTMLGQGPGLDKIENAICSSTIISKRHILTAAHCVHMQLPTANATTECPKEKVVEVDGALQLKKFHLDLHNYSIQTKYYFHPSYTRADEMAHDITIVEFPEGTDLKIPPVKLAANYVEKEGHMTDGIPETPAVLQNVTVPMLLKCPMIPILIKGILCSGTLDAWADKGDSGGPLLIKRNEKYYQVGIASLVVKYTEVPGNELKSFAYNIYTRISEYCDWISMITKGEAKCEPLPDAPQTAPLTGNSNFVTLNFLFLFFAIFFFA</sequence>
<dbReference type="WBParaSite" id="ES5_v2.g15396.t1">
    <property type="protein sequence ID" value="ES5_v2.g15396.t1"/>
    <property type="gene ID" value="ES5_v2.g15396"/>
</dbReference>
<evidence type="ECO:0000313" key="1">
    <source>
        <dbReference type="Proteomes" id="UP000887579"/>
    </source>
</evidence>
<reference evidence="2" key="1">
    <citation type="submission" date="2022-11" db="UniProtKB">
        <authorList>
            <consortium name="WormBaseParasite"/>
        </authorList>
    </citation>
    <scope>IDENTIFICATION</scope>
</reference>
<name>A0AC34FDT5_9BILA</name>
<accession>A0AC34FDT5</accession>
<proteinExistence type="predicted"/>
<dbReference type="Proteomes" id="UP000887579">
    <property type="component" value="Unplaced"/>
</dbReference>
<protein>
    <submittedName>
        <fullName evidence="2">Peptidase S1 domain-containing protein</fullName>
    </submittedName>
</protein>
<evidence type="ECO:0000313" key="2">
    <source>
        <dbReference type="WBParaSite" id="ES5_v2.g15396.t1"/>
    </source>
</evidence>